<evidence type="ECO:0000259" key="8">
    <source>
        <dbReference type="Pfam" id="PF03458"/>
    </source>
</evidence>
<dbReference type="AlphaFoldDB" id="A0A917NZ88"/>
<evidence type="ECO:0000256" key="5">
    <source>
        <dbReference type="ARBA" id="ARBA00022989"/>
    </source>
</evidence>
<feature type="domain" description="Glycine transporter" evidence="8">
    <location>
        <begin position="90"/>
        <end position="162"/>
    </location>
</feature>
<comment type="caution">
    <text evidence="9">The sequence shown here is derived from an EMBL/GenBank/DDBJ whole genome shotgun (WGS) entry which is preliminary data.</text>
</comment>
<comment type="subcellular location">
    <subcellularLocation>
        <location evidence="1">Cell membrane</location>
        <topology evidence="1">Multi-pass membrane protein</topology>
    </subcellularLocation>
</comment>
<keyword evidence="5 7" id="KW-1133">Transmembrane helix</keyword>
<proteinExistence type="inferred from homology"/>
<feature type="transmembrane region" description="Helical" evidence="7">
    <location>
        <begin position="147"/>
        <end position="165"/>
    </location>
</feature>
<feature type="transmembrane region" description="Helical" evidence="7">
    <location>
        <begin position="87"/>
        <end position="107"/>
    </location>
</feature>
<dbReference type="PANTHER" id="PTHR30506">
    <property type="entry name" value="INNER MEMBRANE PROTEIN"/>
    <property type="match status" value="1"/>
</dbReference>
<dbReference type="InterPro" id="IPR005115">
    <property type="entry name" value="Gly_transporter"/>
</dbReference>
<evidence type="ECO:0000313" key="10">
    <source>
        <dbReference type="Proteomes" id="UP000661507"/>
    </source>
</evidence>
<name>A0A917NZ88_9PROT</name>
<accession>A0A917NZ88</accession>
<evidence type="ECO:0000256" key="1">
    <source>
        <dbReference type="ARBA" id="ARBA00004651"/>
    </source>
</evidence>
<dbReference type="PANTHER" id="PTHR30506:SF3">
    <property type="entry name" value="UPF0126 INNER MEMBRANE PROTEIN YADS-RELATED"/>
    <property type="match status" value="1"/>
</dbReference>
<organism evidence="9 10">
    <name type="scientific">Neoroseomonas lacus</name>
    <dbReference type="NCBI Taxonomy" id="287609"/>
    <lineage>
        <taxon>Bacteria</taxon>
        <taxon>Pseudomonadati</taxon>
        <taxon>Pseudomonadota</taxon>
        <taxon>Alphaproteobacteria</taxon>
        <taxon>Acetobacterales</taxon>
        <taxon>Acetobacteraceae</taxon>
        <taxon>Neoroseomonas</taxon>
    </lineage>
</organism>
<dbReference type="RefSeq" id="WP_229681671.1">
    <property type="nucleotide sequence ID" value="NZ_BMKW01000025.1"/>
</dbReference>
<comment type="similarity">
    <text evidence="2">Belongs to the UPF0126 family.</text>
</comment>
<feature type="transmembrane region" description="Helical" evidence="7">
    <location>
        <begin position="62"/>
        <end position="81"/>
    </location>
</feature>
<evidence type="ECO:0000256" key="2">
    <source>
        <dbReference type="ARBA" id="ARBA00008193"/>
    </source>
</evidence>
<dbReference type="Pfam" id="PF03458">
    <property type="entry name" value="Gly_transporter"/>
    <property type="match status" value="2"/>
</dbReference>
<feature type="transmembrane region" description="Helical" evidence="7">
    <location>
        <begin position="30"/>
        <end position="50"/>
    </location>
</feature>
<keyword evidence="6 7" id="KW-0472">Membrane</keyword>
<dbReference type="GO" id="GO:0005886">
    <property type="term" value="C:plasma membrane"/>
    <property type="evidence" value="ECO:0007669"/>
    <property type="project" value="UniProtKB-SubCell"/>
</dbReference>
<reference evidence="9" key="2">
    <citation type="submission" date="2020-09" db="EMBL/GenBank/DDBJ databases">
        <authorList>
            <person name="Sun Q."/>
            <person name="Zhou Y."/>
        </authorList>
    </citation>
    <scope>NUCLEOTIDE SEQUENCE</scope>
    <source>
        <strain evidence="9">CGMCC 1.3617</strain>
    </source>
</reference>
<keyword evidence="10" id="KW-1185">Reference proteome</keyword>
<gene>
    <name evidence="9" type="ORF">GCM10011320_58220</name>
</gene>
<evidence type="ECO:0000256" key="3">
    <source>
        <dbReference type="ARBA" id="ARBA00022475"/>
    </source>
</evidence>
<dbReference type="Proteomes" id="UP000661507">
    <property type="component" value="Unassembled WGS sequence"/>
</dbReference>
<feature type="transmembrane region" description="Helical" evidence="7">
    <location>
        <begin position="114"/>
        <end position="135"/>
    </location>
</feature>
<keyword evidence="3" id="KW-1003">Cell membrane</keyword>
<reference evidence="9" key="1">
    <citation type="journal article" date="2014" name="Int. J. Syst. Evol. Microbiol.">
        <title>Complete genome sequence of Corynebacterium casei LMG S-19264T (=DSM 44701T), isolated from a smear-ripened cheese.</title>
        <authorList>
            <consortium name="US DOE Joint Genome Institute (JGI-PGF)"/>
            <person name="Walter F."/>
            <person name="Albersmeier A."/>
            <person name="Kalinowski J."/>
            <person name="Ruckert C."/>
        </authorList>
    </citation>
    <scope>NUCLEOTIDE SEQUENCE</scope>
    <source>
        <strain evidence="9">CGMCC 1.3617</strain>
    </source>
</reference>
<dbReference type="EMBL" id="BMKW01000025">
    <property type="protein sequence ID" value="GGJ43033.1"/>
    <property type="molecule type" value="Genomic_DNA"/>
</dbReference>
<evidence type="ECO:0000256" key="7">
    <source>
        <dbReference type="SAM" id="Phobius"/>
    </source>
</evidence>
<keyword evidence="4 7" id="KW-0812">Transmembrane</keyword>
<feature type="domain" description="Glycine transporter" evidence="8">
    <location>
        <begin position="4"/>
        <end position="78"/>
    </location>
</feature>
<evidence type="ECO:0000256" key="6">
    <source>
        <dbReference type="ARBA" id="ARBA00023136"/>
    </source>
</evidence>
<evidence type="ECO:0000313" key="9">
    <source>
        <dbReference type="EMBL" id="GGJ43033.1"/>
    </source>
</evidence>
<sequence>MLYALDLVGVTVFAASGALAAMAANLDLLGILVLAAVTAIGGGTIRDLLLGRHPVFWIQDPSPLFVIVGAAFVTVACAQLLPVPRQALLIADALGLALFAVTGAQVAEDKGCSPLVVILMGTLTGSGGGVVRDVLTAQIPLLLRAEIYATAAIAGIVIYLMLRVVRVPSPIAMILGFVVVATTRLAAVAFDLRLPVLGLPE</sequence>
<protein>
    <submittedName>
        <fullName evidence="9">Membrane protein</fullName>
    </submittedName>
</protein>
<feature type="transmembrane region" description="Helical" evidence="7">
    <location>
        <begin position="172"/>
        <end position="190"/>
    </location>
</feature>
<evidence type="ECO:0000256" key="4">
    <source>
        <dbReference type="ARBA" id="ARBA00022692"/>
    </source>
</evidence>